<comment type="caution">
    <text evidence="1">The sequence shown here is derived from an EMBL/GenBank/DDBJ whole genome shotgun (WGS) entry which is preliminary data.</text>
</comment>
<dbReference type="AlphaFoldDB" id="A0A0F9WEF5"/>
<gene>
    <name evidence="1" type="ORF">LCGC14_0368450</name>
</gene>
<protein>
    <submittedName>
        <fullName evidence="1">Uncharacterized protein</fullName>
    </submittedName>
</protein>
<proteinExistence type="predicted"/>
<name>A0A0F9WEF5_9ZZZZ</name>
<dbReference type="EMBL" id="LAZR01000292">
    <property type="protein sequence ID" value="KKN76648.1"/>
    <property type="molecule type" value="Genomic_DNA"/>
</dbReference>
<reference evidence="1" key="1">
    <citation type="journal article" date="2015" name="Nature">
        <title>Complex archaea that bridge the gap between prokaryotes and eukaryotes.</title>
        <authorList>
            <person name="Spang A."/>
            <person name="Saw J.H."/>
            <person name="Jorgensen S.L."/>
            <person name="Zaremba-Niedzwiedzka K."/>
            <person name="Martijn J."/>
            <person name="Lind A.E."/>
            <person name="van Eijk R."/>
            <person name="Schleper C."/>
            <person name="Guy L."/>
            <person name="Ettema T.J."/>
        </authorList>
    </citation>
    <scope>NUCLEOTIDE SEQUENCE</scope>
</reference>
<accession>A0A0F9WEF5</accession>
<evidence type="ECO:0000313" key="1">
    <source>
        <dbReference type="EMBL" id="KKN76648.1"/>
    </source>
</evidence>
<organism evidence="1">
    <name type="scientific">marine sediment metagenome</name>
    <dbReference type="NCBI Taxonomy" id="412755"/>
    <lineage>
        <taxon>unclassified sequences</taxon>
        <taxon>metagenomes</taxon>
        <taxon>ecological metagenomes</taxon>
    </lineage>
</organism>
<sequence length="156" mass="16908">MGIVNVLSQEILDNWGTDARKLLSLYESVYPPDLAIKMGEDPGTFDFDIFGGDLGVAGFYVNPSYESIIQLATQDLLIRIMTDRNQSRLFPSVGNVNIARIPREGITSAIAVAASDSPFIATLNSVDVRITAIDEVYIQISATTPTGDSLSVGFKF</sequence>